<keyword evidence="3" id="KW-1185">Reference proteome</keyword>
<dbReference type="Proteomes" id="UP000198224">
    <property type="component" value="Chromosome I"/>
</dbReference>
<name>A0A1C4WPE9_9ACTN</name>
<proteinExistence type="predicted"/>
<sequence>MRIRRVVYAMAIGALLAIGAMAAPAQAGGVSEEPTVTTMGWEYGD</sequence>
<gene>
    <name evidence="2" type="ORF">GA0070612_2682</name>
</gene>
<organism evidence="2 3">
    <name type="scientific">Micromonospora chokoriensis</name>
    <dbReference type="NCBI Taxonomy" id="356851"/>
    <lineage>
        <taxon>Bacteria</taxon>
        <taxon>Bacillati</taxon>
        <taxon>Actinomycetota</taxon>
        <taxon>Actinomycetes</taxon>
        <taxon>Micromonosporales</taxon>
        <taxon>Micromonosporaceae</taxon>
        <taxon>Micromonospora</taxon>
    </lineage>
</organism>
<accession>A0A1C4WPE9</accession>
<feature type="signal peptide" evidence="1">
    <location>
        <begin position="1"/>
        <end position="22"/>
    </location>
</feature>
<evidence type="ECO:0000313" key="3">
    <source>
        <dbReference type="Proteomes" id="UP000198224"/>
    </source>
</evidence>
<protein>
    <submittedName>
        <fullName evidence="2">Uncharacterized protein</fullName>
    </submittedName>
</protein>
<feature type="chain" id="PRO_5008707131" evidence="1">
    <location>
        <begin position="23"/>
        <end position="45"/>
    </location>
</feature>
<dbReference type="AlphaFoldDB" id="A0A1C4WPE9"/>
<reference evidence="3" key="1">
    <citation type="submission" date="2016-06" db="EMBL/GenBank/DDBJ databases">
        <authorList>
            <person name="Varghese N."/>
            <person name="Submissions Spin"/>
        </authorList>
    </citation>
    <scope>NUCLEOTIDE SEQUENCE [LARGE SCALE GENOMIC DNA]</scope>
    <source>
        <strain evidence="3">DSM 45160</strain>
    </source>
</reference>
<keyword evidence="1" id="KW-0732">Signal</keyword>
<evidence type="ECO:0000256" key="1">
    <source>
        <dbReference type="SAM" id="SignalP"/>
    </source>
</evidence>
<evidence type="ECO:0000313" key="2">
    <source>
        <dbReference type="EMBL" id="SCE98039.1"/>
    </source>
</evidence>
<dbReference type="RefSeq" id="WP_157742471.1">
    <property type="nucleotide sequence ID" value="NZ_LT607409.1"/>
</dbReference>
<dbReference type="EMBL" id="LT607409">
    <property type="protein sequence ID" value="SCE98039.1"/>
    <property type="molecule type" value="Genomic_DNA"/>
</dbReference>